<dbReference type="Pfam" id="PF21116">
    <property type="entry name" value="EF-hand_Zip"/>
    <property type="match status" value="1"/>
</dbReference>
<feature type="chain" id="PRO_5018772795" description="Zinc transporter ZIP4" evidence="22">
    <location>
        <begin position="21"/>
        <end position="491"/>
    </location>
</feature>
<evidence type="ECO:0000256" key="11">
    <source>
        <dbReference type="ARBA" id="ARBA00022843"/>
    </source>
</evidence>
<keyword evidence="9" id="KW-0967">Endosome</keyword>
<dbReference type="PANTHER" id="PTHR12191:SF21">
    <property type="entry name" value="ZINC TRANSPORTER ZIP4"/>
    <property type="match status" value="1"/>
</dbReference>
<evidence type="ECO:0000256" key="4">
    <source>
        <dbReference type="ARBA" id="ARBA00022448"/>
    </source>
</evidence>
<dbReference type="GO" id="GO:0016324">
    <property type="term" value="C:apical plasma membrane"/>
    <property type="evidence" value="ECO:0007669"/>
    <property type="project" value="UniProtKB-SubCell"/>
</dbReference>
<evidence type="ECO:0000256" key="13">
    <source>
        <dbReference type="ARBA" id="ARBA00022989"/>
    </source>
</evidence>
<keyword evidence="8 22" id="KW-0732">Signal</keyword>
<evidence type="ECO:0000256" key="9">
    <source>
        <dbReference type="ARBA" id="ARBA00022753"/>
    </source>
</evidence>
<dbReference type="Ensembl" id="ENSCVAT00000012212.1">
    <property type="protein sequence ID" value="ENSCVAP00000021273.1"/>
    <property type="gene ID" value="ENSCVAG00000003230.1"/>
</dbReference>
<dbReference type="PANTHER" id="PTHR12191">
    <property type="entry name" value="SOLUTE CARRIER FAMILY 39"/>
    <property type="match status" value="1"/>
</dbReference>
<reference evidence="25" key="2">
    <citation type="submission" date="2025-09" db="UniProtKB">
        <authorList>
            <consortium name="Ensembl"/>
        </authorList>
    </citation>
    <scope>IDENTIFICATION</scope>
</reference>
<comment type="catalytic activity">
    <reaction evidence="16">
        <text>Zn(2+)(in) = Zn(2+)(out)</text>
        <dbReference type="Rhea" id="RHEA:29351"/>
        <dbReference type="ChEBI" id="CHEBI:29105"/>
    </reaction>
</comment>
<keyword evidence="12" id="KW-0864">Zinc transport</keyword>
<evidence type="ECO:0000313" key="25">
    <source>
        <dbReference type="Ensembl" id="ENSCVAP00000021273.1"/>
    </source>
</evidence>
<keyword evidence="15 21" id="KW-0472">Membrane</keyword>
<keyword evidence="7" id="KW-0479">Metal-binding</keyword>
<evidence type="ECO:0000256" key="1">
    <source>
        <dbReference type="ARBA" id="ARBA00004195"/>
    </source>
</evidence>
<evidence type="ECO:0000256" key="19">
    <source>
        <dbReference type="ARBA" id="ARBA00042777"/>
    </source>
</evidence>
<dbReference type="GO" id="GO:0140410">
    <property type="term" value="F:monoatomic cation:bicarbonate symporter activity"/>
    <property type="evidence" value="ECO:0007669"/>
    <property type="project" value="TreeGrafter"/>
</dbReference>
<dbReference type="AlphaFoldDB" id="A0A3Q2DNY4"/>
<dbReference type="InterPro" id="IPR041137">
    <property type="entry name" value="ZIP4_N"/>
</dbReference>
<evidence type="ECO:0000256" key="10">
    <source>
        <dbReference type="ARBA" id="ARBA00022833"/>
    </source>
</evidence>
<proteinExistence type="inferred from homology"/>
<dbReference type="Pfam" id="PF18292">
    <property type="entry name" value="ZIP4_domain"/>
    <property type="match status" value="1"/>
</dbReference>
<evidence type="ECO:0000256" key="15">
    <source>
        <dbReference type="ARBA" id="ARBA00023136"/>
    </source>
</evidence>
<comment type="similarity">
    <text evidence="3">Belongs to the ZIP transporter (TC 2.A.5) family.</text>
</comment>
<evidence type="ECO:0000256" key="14">
    <source>
        <dbReference type="ARBA" id="ARBA00023065"/>
    </source>
</evidence>
<feature type="signal peptide" evidence="22">
    <location>
        <begin position="1"/>
        <end position="20"/>
    </location>
</feature>
<dbReference type="OMA" id="FLICHAR"/>
<dbReference type="STRING" id="28743.ENSCVAP00000021273"/>
<feature type="transmembrane region" description="Helical" evidence="21">
    <location>
        <begin position="384"/>
        <end position="401"/>
    </location>
</feature>
<keyword evidence="14" id="KW-0406">Ion transport</keyword>
<reference evidence="25" key="1">
    <citation type="submission" date="2025-08" db="UniProtKB">
        <authorList>
            <consortium name="Ensembl"/>
        </authorList>
    </citation>
    <scope>IDENTIFICATION</scope>
</reference>
<organism evidence="25 26">
    <name type="scientific">Cyprinodon variegatus</name>
    <name type="common">Sheepshead minnow</name>
    <dbReference type="NCBI Taxonomy" id="28743"/>
    <lineage>
        <taxon>Eukaryota</taxon>
        <taxon>Metazoa</taxon>
        <taxon>Chordata</taxon>
        <taxon>Craniata</taxon>
        <taxon>Vertebrata</taxon>
        <taxon>Euteleostomi</taxon>
        <taxon>Actinopterygii</taxon>
        <taxon>Neopterygii</taxon>
        <taxon>Teleostei</taxon>
        <taxon>Neoteleostei</taxon>
        <taxon>Acanthomorphata</taxon>
        <taxon>Ovalentaria</taxon>
        <taxon>Atherinomorphae</taxon>
        <taxon>Cyprinodontiformes</taxon>
        <taxon>Cyprinodontidae</taxon>
        <taxon>Cyprinodon</taxon>
    </lineage>
</organism>
<feature type="transmembrane region" description="Helical" evidence="21">
    <location>
        <begin position="341"/>
        <end position="364"/>
    </location>
</feature>
<keyword evidence="13 21" id="KW-1133">Transmembrane helix</keyword>
<comment type="subcellular location">
    <subcellularLocation>
        <location evidence="2">Apical cell membrane</location>
        <topology evidence="2">Multi-pass membrane protein</topology>
    </subcellularLocation>
    <subcellularLocation>
        <location evidence="1">Recycling endosome membrane</location>
        <topology evidence="1">Multi-pass membrane protein</topology>
    </subcellularLocation>
</comment>
<evidence type="ECO:0000256" key="18">
    <source>
        <dbReference type="ARBA" id="ARBA00041703"/>
    </source>
</evidence>
<dbReference type="InterPro" id="IPR003689">
    <property type="entry name" value="ZIP"/>
</dbReference>
<keyword evidence="11" id="KW-0832">Ubl conjugation</keyword>
<evidence type="ECO:0000259" key="23">
    <source>
        <dbReference type="Pfam" id="PF18292"/>
    </source>
</evidence>
<dbReference type="GO" id="GO:0030003">
    <property type="term" value="P:intracellular monoatomic cation homeostasis"/>
    <property type="evidence" value="ECO:0007669"/>
    <property type="project" value="TreeGrafter"/>
</dbReference>
<dbReference type="GO" id="GO:0055038">
    <property type="term" value="C:recycling endosome membrane"/>
    <property type="evidence" value="ECO:0007669"/>
    <property type="project" value="UniProtKB-SubCell"/>
</dbReference>
<evidence type="ECO:0000259" key="24">
    <source>
        <dbReference type="Pfam" id="PF21116"/>
    </source>
</evidence>
<keyword evidence="26" id="KW-1185">Reference proteome</keyword>
<keyword evidence="5" id="KW-1003">Cell membrane</keyword>
<evidence type="ECO:0000256" key="16">
    <source>
        <dbReference type="ARBA" id="ARBA00034634"/>
    </source>
</evidence>
<name>A0A3Q2DNY4_CYPVA</name>
<evidence type="ECO:0000256" key="22">
    <source>
        <dbReference type="SAM" id="SignalP"/>
    </source>
</evidence>
<dbReference type="Pfam" id="PF02535">
    <property type="entry name" value="Zip"/>
    <property type="match status" value="1"/>
</dbReference>
<evidence type="ECO:0000313" key="26">
    <source>
        <dbReference type="Proteomes" id="UP000265020"/>
    </source>
</evidence>
<evidence type="ECO:0000256" key="17">
    <source>
        <dbReference type="ARBA" id="ARBA00039394"/>
    </source>
</evidence>
<dbReference type="GO" id="GO:0005385">
    <property type="term" value="F:zinc ion transmembrane transporter activity"/>
    <property type="evidence" value="ECO:0007669"/>
    <property type="project" value="TreeGrafter"/>
</dbReference>
<dbReference type="GO" id="GO:0046872">
    <property type="term" value="F:metal ion binding"/>
    <property type="evidence" value="ECO:0007669"/>
    <property type="project" value="UniProtKB-KW"/>
</dbReference>
<dbReference type="GO" id="GO:0071578">
    <property type="term" value="P:zinc ion import across plasma membrane"/>
    <property type="evidence" value="ECO:0007669"/>
    <property type="project" value="TreeGrafter"/>
</dbReference>
<feature type="transmembrane region" description="Helical" evidence="21">
    <location>
        <begin position="305"/>
        <end position="329"/>
    </location>
</feature>
<evidence type="ECO:0000256" key="12">
    <source>
        <dbReference type="ARBA" id="ARBA00022906"/>
    </source>
</evidence>
<keyword evidence="6 21" id="KW-0812">Transmembrane</keyword>
<evidence type="ECO:0000256" key="21">
    <source>
        <dbReference type="SAM" id="Phobius"/>
    </source>
</evidence>
<dbReference type="InterPro" id="IPR050799">
    <property type="entry name" value="ZIP_Transporter"/>
</dbReference>
<dbReference type="InterPro" id="IPR049406">
    <property type="entry name" value="ZIP4_12_EF-hand"/>
</dbReference>
<feature type="domain" description="Zinc transporter ZIP4 N-terminal" evidence="23">
    <location>
        <begin position="49"/>
        <end position="203"/>
    </location>
</feature>
<comment type="function">
    <text evidence="20">Selective transporter that mediates the uptake of Zn(2+). Plays an essential role for dietary zinc uptake from small intestine. The Zn(2+) uniporter activity is regulated by zinc availability. Also exhibits polyspecific binding and transport of Cu(2+), Cd(2+) and possibly Ni(2+) but at higher concentrations.</text>
</comment>
<feature type="domain" description="Zinc transporter ZIP4/12 EF-hand" evidence="24">
    <location>
        <begin position="243"/>
        <end position="285"/>
    </location>
</feature>
<evidence type="ECO:0000256" key="3">
    <source>
        <dbReference type="ARBA" id="ARBA00006939"/>
    </source>
</evidence>
<evidence type="ECO:0000256" key="2">
    <source>
        <dbReference type="ARBA" id="ARBA00004424"/>
    </source>
</evidence>
<accession>A0A3Q2DNY4</accession>
<evidence type="ECO:0000256" key="8">
    <source>
        <dbReference type="ARBA" id="ARBA00022729"/>
    </source>
</evidence>
<evidence type="ECO:0000256" key="7">
    <source>
        <dbReference type="ARBA" id="ARBA00022723"/>
    </source>
</evidence>
<keyword evidence="4" id="KW-0813">Transport</keyword>
<protein>
    <recommendedName>
        <fullName evidence="17">Zinc transporter ZIP4</fullName>
    </recommendedName>
    <alternativeName>
        <fullName evidence="19">Solute carrier family 39 member 4</fullName>
    </alternativeName>
    <alternativeName>
        <fullName evidence="18">Zrt- and Irt-like protein 4</fullName>
    </alternativeName>
</protein>
<dbReference type="Proteomes" id="UP000265020">
    <property type="component" value="Unassembled WGS sequence"/>
</dbReference>
<keyword evidence="10" id="KW-0862">Zinc</keyword>
<evidence type="ECO:0000256" key="6">
    <source>
        <dbReference type="ARBA" id="ARBA00022692"/>
    </source>
</evidence>
<evidence type="ECO:0000256" key="5">
    <source>
        <dbReference type="ARBA" id="ARBA00022475"/>
    </source>
</evidence>
<evidence type="ECO:0000256" key="20">
    <source>
        <dbReference type="ARBA" id="ARBA00055808"/>
    </source>
</evidence>
<sequence length="491" mass="53262">MKPLVLLLFSICCFPDSVGSASPVEDAYNVVISVVAPGQRFLTGESLRSLFNTLQDRVQCGEVPCEKCDLAAAVDQLIGNHSSHTVSVSQFPALAAGSVLYLISPDLVCAAIGEGKWAEEKERFLHKYTHMDHYKHAHSHIGIIGLESVIQDLHNHYEPSDDKNCVTASGIMMEVDPASSDQIQEVGAVLGRVLYHALLGHCFGQPLPEESFFLDFVMTQLGSENFTNLSEKTIHPLLPGMDWDRKIGPAEELVQIYGLSGESSGMGRSGFAKLSPALVQQILSGSCSKVIEPATSDQLSKTEKYLYATLANIVITLMAILGVAILLCTSCTSVFQMCIQFCISMAVGSLTGDALLHLIPSVLGLHVHSGDDDHDHQHEETPDYTYKMLAVIGGIYAFYLMESIFSMITNERNNHHEVRGDPETENCTLLLGPSHSGISLSRHSQTSLSSDTSAILSEGSSRQYRASQETWSLQCVLGALKTDVQATLAGT</sequence>
<dbReference type="GeneTree" id="ENSGT00940000160042"/>